<protein>
    <recommendedName>
        <fullName evidence="4">Response regulatory domain-containing protein</fullName>
    </recommendedName>
</protein>
<comment type="caution">
    <text evidence="2">The sequence shown here is derived from an EMBL/GenBank/DDBJ whole genome shotgun (WGS) entry which is preliminary data.</text>
</comment>
<dbReference type="STRING" id="455432.AWN90_28465"/>
<accession>A0A164LT45</accession>
<keyword evidence="3" id="KW-1185">Reference proteome</keyword>
<evidence type="ECO:0000313" key="2">
    <source>
        <dbReference type="EMBL" id="KZM72717.1"/>
    </source>
</evidence>
<sequence length="153" mass="16248">MTTIRVLIADDHAMFRSGLRAVVDAHPDTECVADVGDAFGVGVGVDHGAQPGAEHGVVVGDQDADRGHAAPIGMDTVMRHRSAGSRPWSTVPPNRSARRRMPSRPRCGDPPGSPHRGLDGIRRRADLFGGTVDHGRDPADRWRITVSIPIGAA</sequence>
<evidence type="ECO:0008006" key="4">
    <source>
        <dbReference type="Google" id="ProtNLM"/>
    </source>
</evidence>
<gene>
    <name evidence="2" type="ORF">AWN90_28465</name>
</gene>
<dbReference type="RefSeq" id="WP_067588865.1">
    <property type="nucleotide sequence ID" value="NZ_KV411304.1"/>
</dbReference>
<reference evidence="2 3" key="1">
    <citation type="submission" date="2016-04" db="EMBL/GenBank/DDBJ databases">
        <authorList>
            <person name="Evans L.H."/>
            <person name="Alamgir A."/>
            <person name="Owens N."/>
            <person name="Weber N.D."/>
            <person name="Virtaneva K."/>
            <person name="Barbian K."/>
            <person name="Babar A."/>
            <person name="Rosenke K."/>
        </authorList>
    </citation>
    <scope>NUCLEOTIDE SEQUENCE [LARGE SCALE GENOMIC DNA]</scope>
    <source>
        <strain evidence="2 3">IFM 0406</strain>
    </source>
</reference>
<organism evidence="2 3">
    <name type="scientific">Nocardia terpenica</name>
    <dbReference type="NCBI Taxonomy" id="455432"/>
    <lineage>
        <taxon>Bacteria</taxon>
        <taxon>Bacillati</taxon>
        <taxon>Actinomycetota</taxon>
        <taxon>Actinomycetes</taxon>
        <taxon>Mycobacteriales</taxon>
        <taxon>Nocardiaceae</taxon>
        <taxon>Nocardia</taxon>
    </lineage>
</organism>
<dbReference type="AlphaFoldDB" id="A0A164LT45"/>
<evidence type="ECO:0000256" key="1">
    <source>
        <dbReference type="SAM" id="MobiDB-lite"/>
    </source>
</evidence>
<feature type="region of interest" description="Disordered" evidence="1">
    <location>
        <begin position="78"/>
        <end position="120"/>
    </location>
</feature>
<dbReference type="EMBL" id="LWGR01000007">
    <property type="protein sequence ID" value="KZM72717.1"/>
    <property type="molecule type" value="Genomic_DNA"/>
</dbReference>
<proteinExistence type="predicted"/>
<name>A0A164LT45_9NOCA</name>
<dbReference type="OrthoDB" id="227596at2"/>
<evidence type="ECO:0000313" key="3">
    <source>
        <dbReference type="Proteomes" id="UP000076512"/>
    </source>
</evidence>
<dbReference type="Gene3D" id="3.40.50.2300">
    <property type="match status" value="1"/>
</dbReference>
<dbReference type="Proteomes" id="UP000076512">
    <property type="component" value="Unassembled WGS sequence"/>
</dbReference>